<keyword evidence="4" id="KW-1185">Reference proteome</keyword>
<dbReference type="Pfam" id="PF13458">
    <property type="entry name" value="Peripla_BP_6"/>
    <property type="match status" value="1"/>
</dbReference>
<evidence type="ECO:0000256" key="2">
    <source>
        <dbReference type="ARBA" id="ARBA00022729"/>
    </source>
</evidence>
<keyword evidence="2" id="KW-0732">Signal</keyword>
<dbReference type="STRING" id="1197717.BED41_13940"/>
<gene>
    <name evidence="3" type="ORF">BED41_13940</name>
</gene>
<name>A0A1B2I817_9BACT</name>
<dbReference type="RefSeq" id="WP_066747623.1">
    <property type="nucleotide sequence ID" value="NZ_CALCLR010000125.1"/>
</dbReference>
<evidence type="ECO:0000256" key="1">
    <source>
        <dbReference type="ARBA" id="ARBA00010062"/>
    </source>
</evidence>
<dbReference type="KEGG" id="cpor:BED41_13940"/>
<accession>A0A1B2I817</accession>
<dbReference type="SUPFAM" id="SSF53822">
    <property type="entry name" value="Periplasmic binding protein-like I"/>
    <property type="match status" value="1"/>
</dbReference>
<dbReference type="InterPro" id="IPR028082">
    <property type="entry name" value="Peripla_BP_I"/>
</dbReference>
<dbReference type="PANTHER" id="PTHR30483:SF6">
    <property type="entry name" value="PERIPLASMIC BINDING PROTEIN OF ABC TRANSPORTER FOR NATURAL AMINO ACIDS"/>
    <property type="match status" value="1"/>
</dbReference>
<dbReference type="EMBL" id="CP016757">
    <property type="protein sequence ID" value="ANZ46101.1"/>
    <property type="molecule type" value="Genomic_DNA"/>
</dbReference>
<proteinExistence type="inferred from homology"/>
<comment type="similarity">
    <text evidence="1">Belongs to the leucine-binding protein family.</text>
</comment>
<dbReference type="InterPro" id="IPR051010">
    <property type="entry name" value="BCAA_transport"/>
</dbReference>
<sequence>MKKRFFALMIIMLAVTMLGGLSSAEAAMSDRWSGDTIKIGYLANLTGSGAYTDIPPKLAIEDYIKEVNAKGGWLGKKLELISYDAGRDALTESVTAVNKMIQQDKVIAIVGPTGSRYAIPIVQLCNESKTPCITIGATNAKVTVNEDTGAVHPYMFRVSFADSYQGSAMANFAFKELGIKEVATIAGVDDLYAQGILKYFTDEFKRLGGKIVNAQSYQTSDVEFRAQLSAIDNSGAKVLYSPACEYKYATLIAKQAEQLGLEFTYLFPDGVYAPELMETAGPQVEGAYLSTPMTDDAPEYADYKKAFDARHKKTGYKANIYAYYGMDGIMLLEWAVKKTKSFDGEVLKKALESAKNVPLFTESFTIDPKTHNPLNKSVTILQIKDSKYHHLKTFKPTK</sequence>
<reference evidence="3" key="1">
    <citation type="submission" date="2016-08" db="EMBL/GenBank/DDBJ databases">
        <title>Complete genome of Cloacibacillus porcorum.</title>
        <authorList>
            <person name="Looft T."/>
            <person name="Bayles D.O."/>
            <person name="Alt D.P."/>
        </authorList>
    </citation>
    <scope>NUCLEOTIDE SEQUENCE [LARGE SCALE GENOMIC DNA]</scope>
    <source>
        <strain evidence="3">CL-84</strain>
    </source>
</reference>
<dbReference type="AlphaFoldDB" id="A0A1B2I817"/>
<evidence type="ECO:0000313" key="4">
    <source>
        <dbReference type="Proteomes" id="UP000093044"/>
    </source>
</evidence>
<dbReference type="PANTHER" id="PTHR30483">
    <property type="entry name" value="LEUCINE-SPECIFIC-BINDING PROTEIN"/>
    <property type="match status" value="1"/>
</dbReference>
<dbReference type="InterPro" id="IPR028081">
    <property type="entry name" value="Leu-bd"/>
</dbReference>
<dbReference type="OrthoDB" id="9783240at2"/>
<dbReference type="CDD" id="cd06347">
    <property type="entry name" value="PBP1_ABC_LivK_ligand_binding-like"/>
    <property type="match status" value="1"/>
</dbReference>
<evidence type="ECO:0000313" key="3">
    <source>
        <dbReference type="EMBL" id="ANZ46101.1"/>
    </source>
</evidence>
<dbReference type="Proteomes" id="UP000093044">
    <property type="component" value="Chromosome"/>
</dbReference>
<dbReference type="GeneID" id="83058948"/>
<organism evidence="3 4">
    <name type="scientific">Cloacibacillus porcorum</name>
    <dbReference type="NCBI Taxonomy" id="1197717"/>
    <lineage>
        <taxon>Bacteria</taxon>
        <taxon>Thermotogati</taxon>
        <taxon>Synergistota</taxon>
        <taxon>Synergistia</taxon>
        <taxon>Synergistales</taxon>
        <taxon>Synergistaceae</taxon>
        <taxon>Cloacibacillus</taxon>
    </lineage>
</organism>
<dbReference type="Gene3D" id="3.40.50.2300">
    <property type="match status" value="2"/>
</dbReference>
<protein>
    <submittedName>
        <fullName evidence="3">Uncharacterized protein</fullName>
    </submittedName>
</protein>